<dbReference type="SMART" id="SM00977">
    <property type="entry name" value="TilS_C"/>
    <property type="match status" value="1"/>
</dbReference>
<dbReference type="Gene3D" id="3.40.50.620">
    <property type="entry name" value="HUPs"/>
    <property type="match status" value="1"/>
</dbReference>
<keyword evidence="11" id="KW-1185">Reference proteome</keyword>
<evidence type="ECO:0000256" key="7">
    <source>
        <dbReference type="ARBA" id="ARBA00048539"/>
    </source>
</evidence>
<dbReference type="InterPro" id="IPR012796">
    <property type="entry name" value="Lysidine-tRNA-synth_C"/>
</dbReference>
<dbReference type="Pfam" id="PF01171">
    <property type="entry name" value="ATP_bind_3"/>
    <property type="match status" value="1"/>
</dbReference>
<dbReference type="GO" id="GO:0005737">
    <property type="term" value="C:cytoplasm"/>
    <property type="evidence" value="ECO:0007669"/>
    <property type="project" value="UniProtKB-SubCell"/>
</dbReference>
<dbReference type="SUPFAM" id="SSF82829">
    <property type="entry name" value="MesJ substrate recognition domain-like"/>
    <property type="match status" value="1"/>
</dbReference>
<evidence type="ECO:0000256" key="5">
    <source>
        <dbReference type="ARBA" id="ARBA00022741"/>
    </source>
</evidence>
<dbReference type="PANTHER" id="PTHR43033:SF1">
    <property type="entry name" value="TRNA(ILE)-LYSIDINE SYNTHASE-RELATED"/>
    <property type="match status" value="1"/>
</dbReference>
<reference evidence="10" key="1">
    <citation type="submission" date="2020-06" db="EMBL/GenBank/DDBJ databases">
        <title>Insight into the genomes of haloalkaliphilic bacilli from Kenyan soda lakes.</title>
        <authorList>
            <person name="Mwirichia R."/>
            <person name="Villamizar G.C."/>
            <person name="Poehlein A."/>
            <person name="Mugweru J."/>
            <person name="Kipnyargis A."/>
            <person name="Kiplimo D."/>
            <person name="Orwa P."/>
            <person name="Daniel R."/>
        </authorList>
    </citation>
    <scope>NUCLEOTIDE SEQUENCE</scope>
    <source>
        <strain evidence="10">B1096_S55</strain>
    </source>
</reference>
<name>A0A9Q4B4X6_SALAG</name>
<dbReference type="InterPro" id="IPR011063">
    <property type="entry name" value="TilS/TtcA_N"/>
</dbReference>
<evidence type="ECO:0000256" key="1">
    <source>
        <dbReference type="ARBA" id="ARBA00004496"/>
    </source>
</evidence>
<dbReference type="NCBIfam" id="TIGR02433">
    <property type="entry name" value="lysidine_TilS_C"/>
    <property type="match status" value="1"/>
</dbReference>
<dbReference type="SUPFAM" id="SSF56037">
    <property type="entry name" value="PheT/TilS domain"/>
    <property type="match status" value="1"/>
</dbReference>
<dbReference type="InterPro" id="IPR014729">
    <property type="entry name" value="Rossmann-like_a/b/a_fold"/>
</dbReference>
<keyword evidence="6 8" id="KW-0067">ATP-binding</keyword>
<dbReference type="Gene3D" id="3.30.465.60">
    <property type="match status" value="1"/>
</dbReference>
<keyword evidence="3 8" id="KW-0436">Ligase</keyword>
<proteinExistence type="inferred from homology"/>
<dbReference type="AlphaFoldDB" id="A0A9Q4B4X6"/>
<dbReference type="CDD" id="cd01992">
    <property type="entry name" value="TilS_N"/>
    <property type="match status" value="1"/>
</dbReference>
<sequence>MKQAINSFITKHGLIEEGDHLLVAVSGGPDSMALIHYLMELSNIKKIQLSVSHVEHGLRGEESKKDAALVASFCQKYSLPFYLYEADVKKKKLQQAMSTQEAARLCRYEWFEHLMHKLGTTKLVTAHHGDDQIETMLMRQLRGSLSGRKGIPVKRVFAEGYIIRPLLAVEKTKLLEYCATYNIPYRKDQSNDEDKYLRNRIRHHVLPFIKEENPKAHHVFQWQSEVLADEEEWLHHETIRVVDKVMVFKGSHKIVVSLEAFDEVAKALQRRAIHLILNYLLISHQLQFDRSHIEAILDLIRQEHPSGEVHLPKNITVEKSYESLIFSIKTPFLKEESGDQNKELVLPLPGELAWATGTISADTLDGKMPLKNDPYDIFIDLNKVSLPFIIRARRAGDRMSFFGGKGTKKLKDVFIEAKVAKGDRDLWPIVTDSHGTILWVPSLKRSNEGVVDDKSENIVQLTYRANT</sequence>
<dbReference type="GO" id="GO:0032267">
    <property type="term" value="F:tRNA(Ile)-lysidine synthase activity"/>
    <property type="evidence" value="ECO:0007669"/>
    <property type="project" value="UniProtKB-EC"/>
</dbReference>
<comment type="similarity">
    <text evidence="8">Belongs to the tRNA(Ile)-lysidine synthase family.</text>
</comment>
<evidence type="ECO:0000256" key="4">
    <source>
        <dbReference type="ARBA" id="ARBA00022694"/>
    </source>
</evidence>
<comment type="catalytic activity">
    <reaction evidence="7 8">
        <text>cytidine(34) in tRNA(Ile2) + L-lysine + ATP = lysidine(34) in tRNA(Ile2) + AMP + diphosphate + H(+)</text>
        <dbReference type="Rhea" id="RHEA:43744"/>
        <dbReference type="Rhea" id="RHEA-COMP:10625"/>
        <dbReference type="Rhea" id="RHEA-COMP:10670"/>
        <dbReference type="ChEBI" id="CHEBI:15378"/>
        <dbReference type="ChEBI" id="CHEBI:30616"/>
        <dbReference type="ChEBI" id="CHEBI:32551"/>
        <dbReference type="ChEBI" id="CHEBI:33019"/>
        <dbReference type="ChEBI" id="CHEBI:82748"/>
        <dbReference type="ChEBI" id="CHEBI:83665"/>
        <dbReference type="ChEBI" id="CHEBI:456215"/>
        <dbReference type="EC" id="6.3.4.19"/>
    </reaction>
</comment>
<evidence type="ECO:0000256" key="2">
    <source>
        <dbReference type="ARBA" id="ARBA00022490"/>
    </source>
</evidence>
<feature type="binding site" evidence="8">
    <location>
        <begin position="26"/>
        <end position="31"/>
    </location>
    <ligand>
        <name>ATP</name>
        <dbReference type="ChEBI" id="CHEBI:30616"/>
    </ligand>
</feature>
<dbReference type="PANTHER" id="PTHR43033">
    <property type="entry name" value="TRNA(ILE)-LYSIDINE SYNTHASE-RELATED"/>
    <property type="match status" value="1"/>
</dbReference>
<dbReference type="Pfam" id="PF11734">
    <property type="entry name" value="TilS_C"/>
    <property type="match status" value="1"/>
</dbReference>
<dbReference type="NCBIfam" id="TIGR02432">
    <property type="entry name" value="lysidine_TilS_N"/>
    <property type="match status" value="1"/>
</dbReference>
<protein>
    <recommendedName>
        <fullName evidence="8">tRNA(Ile)-lysidine synthase</fullName>
        <ecNumber evidence="8">6.3.4.19</ecNumber>
    </recommendedName>
    <alternativeName>
        <fullName evidence="8">tRNA(Ile)-2-lysyl-cytidine synthase</fullName>
    </alternativeName>
    <alternativeName>
        <fullName evidence="8">tRNA(Ile)-lysidine synthetase</fullName>
    </alternativeName>
</protein>
<evidence type="ECO:0000313" key="11">
    <source>
        <dbReference type="Proteomes" id="UP001057753"/>
    </source>
</evidence>
<dbReference type="GO" id="GO:0005524">
    <property type="term" value="F:ATP binding"/>
    <property type="evidence" value="ECO:0007669"/>
    <property type="project" value="UniProtKB-UniRule"/>
</dbReference>
<feature type="domain" description="Lysidine-tRNA(Ile) synthetase C-terminal" evidence="9">
    <location>
        <begin position="388"/>
        <end position="461"/>
    </location>
</feature>
<keyword evidence="4 8" id="KW-0819">tRNA processing</keyword>
<keyword evidence="2 8" id="KW-0963">Cytoplasm</keyword>
<evidence type="ECO:0000313" key="10">
    <source>
        <dbReference type="EMBL" id="MCR6098392.1"/>
    </source>
</evidence>
<dbReference type="RefSeq" id="WP_257822704.1">
    <property type="nucleotide sequence ID" value="NZ_JABXYM010000001.1"/>
</dbReference>
<accession>A0A9Q4B4X6</accession>
<dbReference type="InterPro" id="IPR012094">
    <property type="entry name" value="tRNA_Ile_lys_synt"/>
</dbReference>
<evidence type="ECO:0000256" key="3">
    <source>
        <dbReference type="ARBA" id="ARBA00022598"/>
    </source>
</evidence>
<dbReference type="EC" id="6.3.4.19" evidence="8"/>
<evidence type="ECO:0000256" key="6">
    <source>
        <dbReference type="ARBA" id="ARBA00022840"/>
    </source>
</evidence>
<dbReference type="InterPro" id="IPR012795">
    <property type="entry name" value="tRNA_Ile_lys_synt_N"/>
</dbReference>
<dbReference type="GO" id="GO:0006400">
    <property type="term" value="P:tRNA modification"/>
    <property type="evidence" value="ECO:0007669"/>
    <property type="project" value="UniProtKB-UniRule"/>
</dbReference>
<evidence type="ECO:0000259" key="9">
    <source>
        <dbReference type="SMART" id="SM00977"/>
    </source>
</evidence>
<dbReference type="InterPro" id="IPR015262">
    <property type="entry name" value="tRNA_Ile_lys_synt_subst-bd"/>
</dbReference>
<organism evidence="10 11">
    <name type="scientific">Salipaludibacillus agaradhaerens</name>
    <name type="common">Bacillus agaradhaerens</name>
    <dbReference type="NCBI Taxonomy" id="76935"/>
    <lineage>
        <taxon>Bacteria</taxon>
        <taxon>Bacillati</taxon>
        <taxon>Bacillota</taxon>
        <taxon>Bacilli</taxon>
        <taxon>Bacillales</taxon>
        <taxon>Bacillaceae</taxon>
    </lineage>
</organism>
<keyword evidence="5 8" id="KW-0547">Nucleotide-binding</keyword>
<dbReference type="Proteomes" id="UP001057753">
    <property type="component" value="Unassembled WGS sequence"/>
</dbReference>
<dbReference type="Pfam" id="PF09179">
    <property type="entry name" value="TilS"/>
    <property type="match status" value="1"/>
</dbReference>
<comment type="function">
    <text evidence="8">Ligates lysine onto the cytidine present at position 34 of the AUA codon-specific tRNA(Ile) that contains the anticodon CAU, in an ATP-dependent manner. Cytidine is converted to lysidine, thus changing the amino acid specificity of the tRNA from methionine to isoleucine.</text>
</comment>
<dbReference type="SUPFAM" id="SSF52402">
    <property type="entry name" value="Adenine nucleotide alpha hydrolases-like"/>
    <property type="match status" value="1"/>
</dbReference>
<comment type="domain">
    <text evidence="8">The N-terminal region contains the highly conserved SGGXDS motif, predicted to be a P-loop motif involved in ATP binding.</text>
</comment>
<dbReference type="HAMAP" id="MF_01161">
    <property type="entry name" value="tRNA_Ile_lys_synt"/>
    <property type="match status" value="1"/>
</dbReference>
<comment type="caution">
    <text evidence="10">The sequence shown here is derived from an EMBL/GenBank/DDBJ whole genome shotgun (WGS) entry which is preliminary data.</text>
</comment>
<evidence type="ECO:0000256" key="8">
    <source>
        <dbReference type="HAMAP-Rule" id="MF_01161"/>
    </source>
</evidence>
<gene>
    <name evidence="8 10" type="primary">tilS</name>
    <name evidence="10" type="ORF">HXA33_17900</name>
</gene>
<dbReference type="EMBL" id="JABXYM010000001">
    <property type="protein sequence ID" value="MCR6098392.1"/>
    <property type="molecule type" value="Genomic_DNA"/>
</dbReference>
<comment type="subcellular location">
    <subcellularLocation>
        <location evidence="1 8">Cytoplasm</location>
    </subcellularLocation>
</comment>